<dbReference type="AlphaFoldDB" id="A0AAV9X300"/>
<dbReference type="PANTHER" id="PTHR47934">
    <property type="entry name" value="PENTATRICOPEPTIDE REPEAT-CONTAINING PROTEIN PET309, MITOCHONDRIAL"/>
    <property type="match status" value="1"/>
</dbReference>
<feature type="repeat" description="PPR" evidence="1">
    <location>
        <begin position="570"/>
        <end position="604"/>
    </location>
</feature>
<feature type="repeat" description="PPR" evidence="1">
    <location>
        <begin position="605"/>
        <end position="639"/>
    </location>
</feature>
<dbReference type="PANTHER" id="PTHR47934:SF6">
    <property type="entry name" value="MITOCHONDRIAL GROUP I INTRON SPLICING FACTOR CCM1-RELATED"/>
    <property type="match status" value="1"/>
</dbReference>
<sequence length="669" mass="76883">MSIFIAVPTCFRSLRVHGHGLPFFQNSQLLSSRSVQMGHKASNSTYAFKGLRYGYRAFRKTDELSGCSHSFKPKYFVAKPAMKVPIKLRRQRVLPGTPQIDLRNEFRYSRNYILPSIVLGHRRRLCIQLLSSGHSLQAITDQYQKLCAIIRLPLIGSYLSSTGRDRVLLRILESYLSVTNLRTWWTDINASCKLLILCIDNLEKSYRYKRLRLQAARSRAERILTIITSLNQKRMGYGLDPVLIGAPRIKYLVKFLSPDSAFSFYKFLDFSKTRIPEGILLSILHVITNAGMFAQAIQIFQRIALKSFTDHGSSTTRVWEFRRLFHKLYRAGIPIHQTDILEFLSSIGRIDPLIYNLIIYAAAMANDTSIVLRLTRDYEIRTGFQIPLDAISAVFLMYRRLGDTERLRGAYVGAEGQNLQPLRNSFFITAIMLFETHKPNTSYWDLCKLYRRFFKTSSLSLLLLPLPRTFETLSSEDSDLEPTIGTLTIMLNSYLKTIAGRVEGSKNALMIYERYIYLIRNNVNCLQFRVANEHLLATIVSAVGKYKSNLGLALGIIQDMIDFDYLPSPTSLTWDRLLRASIWHRDVNISERIWEAMLEHGIPPTSYTYSTMIVLYATVGDCEKAVTLRERLIDEGWPMAPHVEEAFDLVDRTRKTGITHSTHSITHRY</sequence>
<reference evidence="2 3" key="1">
    <citation type="submission" date="2019-10" db="EMBL/GenBank/DDBJ databases">
        <authorList>
            <person name="Palmer J.M."/>
        </authorList>
    </citation>
    <scope>NUCLEOTIDE SEQUENCE [LARGE SCALE GENOMIC DNA]</scope>
    <source>
        <strain evidence="2 3">TWF694</strain>
    </source>
</reference>
<name>A0AAV9X300_9PEZI</name>
<proteinExistence type="predicted"/>
<gene>
    <name evidence="2" type="ORF">TWF694_001585</name>
</gene>
<evidence type="ECO:0000313" key="3">
    <source>
        <dbReference type="Proteomes" id="UP001365542"/>
    </source>
</evidence>
<keyword evidence="3" id="KW-1185">Reference proteome</keyword>
<dbReference type="GO" id="GO:0005739">
    <property type="term" value="C:mitochondrion"/>
    <property type="evidence" value="ECO:0007669"/>
    <property type="project" value="TreeGrafter"/>
</dbReference>
<evidence type="ECO:0008006" key="4">
    <source>
        <dbReference type="Google" id="ProtNLM"/>
    </source>
</evidence>
<evidence type="ECO:0000256" key="1">
    <source>
        <dbReference type="PROSITE-ProRule" id="PRU00708"/>
    </source>
</evidence>
<evidence type="ECO:0000313" key="2">
    <source>
        <dbReference type="EMBL" id="KAK6535095.1"/>
    </source>
</evidence>
<dbReference type="GO" id="GO:0003729">
    <property type="term" value="F:mRNA binding"/>
    <property type="evidence" value="ECO:0007669"/>
    <property type="project" value="TreeGrafter"/>
</dbReference>
<comment type="caution">
    <text evidence="2">The sequence shown here is derived from an EMBL/GenBank/DDBJ whole genome shotgun (WGS) entry which is preliminary data.</text>
</comment>
<protein>
    <recommendedName>
        <fullName evidence="4">Pentatricopeptide repeat-containing protein</fullName>
    </recommendedName>
</protein>
<dbReference type="InterPro" id="IPR011990">
    <property type="entry name" value="TPR-like_helical_dom_sf"/>
</dbReference>
<organism evidence="2 3">
    <name type="scientific">Orbilia ellipsospora</name>
    <dbReference type="NCBI Taxonomy" id="2528407"/>
    <lineage>
        <taxon>Eukaryota</taxon>
        <taxon>Fungi</taxon>
        <taxon>Dikarya</taxon>
        <taxon>Ascomycota</taxon>
        <taxon>Pezizomycotina</taxon>
        <taxon>Orbiliomycetes</taxon>
        <taxon>Orbiliales</taxon>
        <taxon>Orbiliaceae</taxon>
        <taxon>Orbilia</taxon>
    </lineage>
</organism>
<dbReference type="PROSITE" id="PS51375">
    <property type="entry name" value="PPR"/>
    <property type="match status" value="2"/>
</dbReference>
<dbReference type="GO" id="GO:0006396">
    <property type="term" value="P:RNA processing"/>
    <property type="evidence" value="ECO:0007669"/>
    <property type="project" value="TreeGrafter"/>
</dbReference>
<dbReference type="GO" id="GO:0007005">
    <property type="term" value="P:mitochondrion organization"/>
    <property type="evidence" value="ECO:0007669"/>
    <property type="project" value="TreeGrafter"/>
</dbReference>
<dbReference type="Proteomes" id="UP001365542">
    <property type="component" value="Unassembled WGS sequence"/>
</dbReference>
<dbReference type="EMBL" id="JAVHJO010000010">
    <property type="protein sequence ID" value="KAK6535095.1"/>
    <property type="molecule type" value="Genomic_DNA"/>
</dbReference>
<accession>A0AAV9X300</accession>
<dbReference type="InterPro" id="IPR051114">
    <property type="entry name" value="Mito_RNA_Proc_CCM1"/>
</dbReference>
<dbReference type="InterPro" id="IPR002885">
    <property type="entry name" value="PPR_rpt"/>
</dbReference>
<dbReference type="Gene3D" id="1.25.40.10">
    <property type="entry name" value="Tetratricopeptide repeat domain"/>
    <property type="match status" value="1"/>
</dbReference>